<dbReference type="Proteomes" id="UP000663879">
    <property type="component" value="Unassembled WGS sequence"/>
</dbReference>
<dbReference type="PANTHER" id="PTHR10807:SF110">
    <property type="entry name" value="FI17948P1"/>
    <property type="match status" value="1"/>
</dbReference>
<dbReference type="InterPro" id="IPR030564">
    <property type="entry name" value="Myotubularin"/>
</dbReference>
<evidence type="ECO:0000259" key="2">
    <source>
        <dbReference type="PROSITE" id="PS51339"/>
    </source>
</evidence>
<dbReference type="InterPro" id="IPR010569">
    <property type="entry name" value="Myotubularin-like_Pase_dom"/>
</dbReference>
<name>A0A813S5K8_9BILA</name>
<evidence type="ECO:0000313" key="4">
    <source>
        <dbReference type="Proteomes" id="UP000663879"/>
    </source>
</evidence>
<dbReference type="Pfam" id="PF06602">
    <property type="entry name" value="Myotub-related"/>
    <property type="match status" value="1"/>
</dbReference>
<dbReference type="GO" id="GO:0016020">
    <property type="term" value="C:membrane"/>
    <property type="evidence" value="ECO:0007669"/>
    <property type="project" value="TreeGrafter"/>
</dbReference>
<evidence type="ECO:0000313" key="3">
    <source>
        <dbReference type="EMBL" id="CAF0789872.1"/>
    </source>
</evidence>
<dbReference type="GO" id="GO:0005737">
    <property type="term" value="C:cytoplasm"/>
    <property type="evidence" value="ECO:0007669"/>
    <property type="project" value="TreeGrafter"/>
</dbReference>
<keyword evidence="4" id="KW-1185">Reference proteome</keyword>
<dbReference type="Gene3D" id="2.30.29.30">
    <property type="entry name" value="Pleckstrin-homology domain (PH domain)/Phosphotyrosine-binding domain (PTB)"/>
    <property type="match status" value="1"/>
</dbReference>
<dbReference type="PROSITE" id="PS51339">
    <property type="entry name" value="PPASE_MYOTUBULARIN"/>
    <property type="match status" value="1"/>
</dbReference>
<dbReference type="SUPFAM" id="SSF52799">
    <property type="entry name" value="(Phosphotyrosine protein) phosphatases II"/>
    <property type="match status" value="1"/>
</dbReference>
<organism evidence="3 4">
    <name type="scientific">Brachionus calyciflorus</name>
    <dbReference type="NCBI Taxonomy" id="104777"/>
    <lineage>
        <taxon>Eukaryota</taxon>
        <taxon>Metazoa</taxon>
        <taxon>Spiralia</taxon>
        <taxon>Gnathifera</taxon>
        <taxon>Rotifera</taxon>
        <taxon>Eurotatoria</taxon>
        <taxon>Monogononta</taxon>
        <taxon>Pseudotrocha</taxon>
        <taxon>Ploima</taxon>
        <taxon>Brachionidae</taxon>
        <taxon>Brachionus</taxon>
    </lineage>
</organism>
<dbReference type="AlphaFoldDB" id="A0A813S5K8"/>
<feature type="domain" description="Myotubularin phosphatase" evidence="2">
    <location>
        <begin position="434"/>
        <end position="781"/>
    </location>
</feature>
<gene>
    <name evidence="3" type="ORF">OXX778_LOCUS5912</name>
</gene>
<comment type="similarity">
    <text evidence="1">Belongs to the protein-tyrosine phosphatase family. Non-receptor class myotubularin subfamily.</text>
</comment>
<sequence>MNSKDYLDSKNEQDIDDDYEYFDIRPRKQSNFDEIDEFIDEITIQNGNEKSIGSKSGDSSLVEEEEEIERSSPILNYKSAFIDDHSETTGKSKFFIPKVNSSTNVPLTKELNLELREIFDEKILHKMDNVSCLFSENSCLNNSHLIKEPRNGSVYLDGKLLLTNFRLIFLPDQNQNHTDTSKIFKIDKRLNLFNYTNAYIVSIPLVSIYEIKASSSSSEKYKKLATILESKSDLNIRDLIVKCKNFMTKCFILNEKKYDLLYAIAGYNSLAVIQNRFKNIITSLNEKKSQTSTESERFSTSRISYFDPSDLQQELIDSNIIDYMQVKNGSTIKFDTKFWIHMNSPFSVIPLNILDIIKQRRVVINESYVQEFGGSSDLNSNNSNGKEKKIARLGSFLSSSPKSAKNSSQQSNQPIQFQQPITAQLSHNNPFFNNSFPVWSYTDTYTGCSLFVVPEANRQEESDIILKNLNALICDEEYKLKNIPKEHINISQTLYSEYEFFKFKVPFSYHKIELSYQKLYNLCSFKSIEDYQDETDNTFHSKLNSTKWLKHVSEVLCLTTKIINSLNCFQRNVFIEEYRDHMDISCVLTSLTKICLNPKYRTITGLENLLQKDWFLAGHLFYKRLNEIDDKKKGVLDEEKDNKKISGISPVFLFFLDCLFQLLTQYPSEFEFNEFYLINLWDYSLTGLSLTYSFDGMLDFFNFINTNSPNSIGDKTLFQKAEQSGLNEIFDENNKFWLSHLEKYGHFLSNKFFSKTKSEKKRLVLVPCDRIYMLKFWSKCYLRWVERFHPYNSHELDCDEVRPPPLPPKPPKETDKVDLNQLSDAEILTLMNNGCPIATTRITEDGHIETSF</sequence>
<dbReference type="GO" id="GO:0046856">
    <property type="term" value="P:phosphatidylinositol dephosphorylation"/>
    <property type="evidence" value="ECO:0007669"/>
    <property type="project" value="TreeGrafter"/>
</dbReference>
<comment type="caution">
    <text evidence="3">The sequence shown here is derived from an EMBL/GenBank/DDBJ whole genome shotgun (WGS) entry which is preliminary data.</text>
</comment>
<dbReference type="InterPro" id="IPR029021">
    <property type="entry name" value="Prot-tyrosine_phosphatase-like"/>
</dbReference>
<proteinExistence type="inferred from homology"/>
<dbReference type="EMBL" id="CAJNOC010000670">
    <property type="protein sequence ID" value="CAF0789872.1"/>
    <property type="molecule type" value="Genomic_DNA"/>
</dbReference>
<accession>A0A813S5K8</accession>
<protein>
    <recommendedName>
        <fullName evidence="2">Myotubularin phosphatase domain-containing protein</fullName>
    </recommendedName>
</protein>
<reference evidence="3" key="1">
    <citation type="submission" date="2021-02" db="EMBL/GenBank/DDBJ databases">
        <authorList>
            <person name="Nowell W R."/>
        </authorList>
    </citation>
    <scope>NUCLEOTIDE SEQUENCE</scope>
    <source>
        <strain evidence="3">Ploen Becks lab</strain>
    </source>
</reference>
<evidence type="ECO:0000256" key="1">
    <source>
        <dbReference type="ARBA" id="ARBA00007471"/>
    </source>
</evidence>
<dbReference type="InterPro" id="IPR011993">
    <property type="entry name" value="PH-like_dom_sf"/>
</dbReference>
<dbReference type="PANTHER" id="PTHR10807">
    <property type="entry name" value="MYOTUBULARIN-RELATED"/>
    <property type="match status" value="1"/>
</dbReference>
<dbReference type="OrthoDB" id="271628at2759"/>